<evidence type="ECO:0000313" key="2">
    <source>
        <dbReference type="Proteomes" id="UP000003254"/>
    </source>
</evidence>
<reference evidence="1 2" key="1">
    <citation type="submission" date="2008-08" db="EMBL/GenBank/DDBJ databases">
        <title>Draft genome sequence of Ruminococcus lactaris ATCC 29176.</title>
        <authorList>
            <person name="Sudarsanam P."/>
            <person name="Ley R."/>
            <person name="Guruge J."/>
            <person name="Turnbaugh P.J."/>
            <person name="Mahowald M."/>
            <person name="Liep D."/>
            <person name="Gordon J."/>
        </authorList>
    </citation>
    <scope>NUCLEOTIDE SEQUENCE [LARGE SCALE GENOMIC DNA]</scope>
    <source>
        <strain evidence="1 2">ATCC 29176</strain>
    </source>
</reference>
<sequence length="71" mass="8508">MTRPDFQPLFSIAQLLFEIHYPHLPNRQHLTPYLCPILTGKTALITTYSFSLYMHPQIYLDRLHWLVIRLL</sequence>
<dbReference type="AlphaFoldDB" id="B5CPY8"/>
<dbReference type="HOGENOM" id="CLU_2737606_0_0_9"/>
<protein>
    <submittedName>
        <fullName evidence="1">Uncharacterized protein</fullName>
    </submittedName>
</protein>
<name>B5CPY8_9FIRM</name>
<accession>B5CPY8</accession>
<reference evidence="1 2" key="2">
    <citation type="submission" date="2008-08" db="EMBL/GenBank/DDBJ databases">
        <authorList>
            <person name="Fulton L."/>
            <person name="Clifton S."/>
            <person name="Fulton B."/>
            <person name="Xu J."/>
            <person name="Minx P."/>
            <person name="Pepin K.H."/>
            <person name="Johnson M."/>
            <person name="Bhonagiri V."/>
            <person name="Nash W.E."/>
            <person name="Mardis E.R."/>
            <person name="Wilson R.K."/>
        </authorList>
    </citation>
    <scope>NUCLEOTIDE SEQUENCE [LARGE SCALE GENOMIC DNA]</scope>
    <source>
        <strain evidence="1 2">ATCC 29176</strain>
    </source>
</reference>
<gene>
    <name evidence="1" type="ORF">RUMLAC_01533</name>
</gene>
<proteinExistence type="predicted"/>
<evidence type="ECO:0000313" key="1">
    <source>
        <dbReference type="EMBL" id="EDY32589.1"/>
    </source>
</evidence>
<comment type="caution">
    <text evidence="1">The sequence shown here is derived from an EMBL/GenBank/DDBJ whole genome shotgun (WGS) entry which is preliminary data.</text>
</comment>
<dbReference type="EMBL" id="ABOU02000035">
    <property type="protein sequence ID" value="EDY32589.1"/>
    <property type="molecule type" value="Genomic_DNA"/>
</dbReference>
<organism evidence="1 2">
    <name type="scientific">[Ruminococcus] lactaris ATCC 29176</name>
    <dbReference type="NCBI Taxonomy" id="471875"/>
    <lineage>
        <taxon>Bacteria</taxon>
        <taxon>Bacillati</taxon>
        <taxon>Bacillota</taxon>
        <taxon>Clostridia</taxon>
        <taxon>Lachnospirales</taxon>
        <taxon>Lachnospiraceae</taxon>
        <taxon>Mediterraneibacter</taxon>
    </lineage>
</organism>
<keyword evidence="2" id="KW-1185">Reference proteome</keyword>
<dbReference type="Proteomes" id="UP000003254">
    <property type="component" value="Unassembled WGS sequence"/>
</dbReference>